<accession>A0AAW1FDX3</accession>
<evidence type="ECO:0000313" key="2">
    <source>
        <dbReference type="Proteomes" id="UP001488805"/>
    </source>
</evidence>
<proteinExistence type="predicted"/>
<dbReference type="EMBL" id="JBCEZU010000078">
    <property type="protein sequence ID" value="KAK9532305.1"/>
    <property type="molecule type" value="Genomic_DNA"/>
</dbReference>
<dbReference type="AlphaFoldDB" id="A0AAW1FDX3"/>
<sequence length="87" mass="9938">MHHRRALHPDALPIGKKPNFEHLSAAPFADKKSDKKKCLSWVPVTLQPRLRGESRVLAIHGSEYTKSSTYKHSFCQQDLIIVTQEKC</sequence>
<gene>
    <name evidence="1" type="ORF">VZT92_009694</name>
</gene>
<evidence type="ECO:0008006" key="3">
    <source>
        <dbReference type="Google" id="ProtNLM"/>
    </source>
</evidence>
<organism evidence="1 2">
    <name type="scientific">Zoarces viviparus</name>
    <name type="common">Viviparous eelpout</name>
    <name type="synonym">Blennius viviparus</name>
    <dbReference type="NCBI Taxonomy" id="48416"/>
    <lineage>
        <taxon>Eukaryota</taxon>
        <taxon>Metazoa</taxon>
        <taxon>Chordata</taxon>
        <taxon>Craniata</taxon>
        <taxon>Vertebrata</taxon>
        <taxon>Euteleostomi</taxon>
        <taxon>Actinopterygii</taxon>
        <taxon>Neopterygii</taxon>
        <taxon>Teleostei</taxon>
        <taxon>Neoteleostei</taxon>
        <taxon>Acanthomorphata</taxon>
        <taxon>Eupercaria</taxon>
        <taxon>Perciformes</taxon>
        <taxon>Cottioidei</taxon>
        <taxon>Zoarcales</taxon>
        <taxon>Zoarcidae</taxon>
        <taxon>Zoarcinae</taxon>
        <taxon>Zoarces</taxon>
    </lineage>
</organism>
<evidence type="ECO:0000313" key="1">
    <source>
        <dbReference type="EMBL" id="KAK9532305.1"/>
    </source>
</evidence>
<comment type="caution">
    <text evidence="1">The sequence shown here is derived from an EMBL/GenBank/DDBJ whole genome shotgun (WGS) entry which is preliminary data.</text>
</comment>
<name>A0AAW1FDX3_ZOAVI</name>
<reference evidence="1 2" key="1">
    <citation type="journal article" date="2024" name="Genome Biol. Evol.">
        <title>Chromosome-level genome assembly of the viviparous eelpout Zoarces viviparus.</title>
        <authorList>
            <person name="Fuhrmann N."/>
            <person name="Brasseur M.V."/>
            <person name="Bakowski C.E."/>
            <person name="Podsiadlowski L."/>
            <person name="Prost S."/>
            <person name="Krehenwinkel H."/>
            <person name="Mayer C."/>
        </authorList>
    </citation>
    <scope>NUCLEOTIDE SEQUENCE [LARGE SCALE GENOMIC DNA]</scope>
    <source>
        <strain evidence="1">NO-MEL_2022_Ind0_liver</strain>
    </source>
</reference>
<protein>
    <recommendedName>
        <fullName evidence="3">Prolactin receptor</fullName>
    </recommendedName>
</protein>
<keyword evidence="2" id="KW-1185">Reference proteome</keyword>
<dbReference type="Proteomes" id="UP001488805">
    <property type="component" value="Unassembled WGS sequence"/>
</dbReference>